<protein>
    <submittedName>
        <fullName evidence="2">Uncharacterized protein</fullName>
    </submittedName>
</protein>
<reference evidence="2" key="1">
    <citation type="submission" date="2013-12" db="EMBL/GenBank/DDBJ databases">
        <title>A Varibaculum cambriense genome reconstructed from a premature infant gut community with otherwise low bacterial novelty that shifts toward anaerobic metabolism during the third week of life.</title>
        <authorList>
            <person name="Brown C.T."/>
            <person name="Sharon I."/>
            <person name="Thomas B.C."/>
            <person name="Castelle C.J."/>
            <person name="Morowitz M.J."/>
            <person name="Banfield J.F."/>
        </authorList>
    </citation>
    <scope>NUCLEOTIDE SEQUENCE</scope>
</reference>
<organism evidence="2">
    <name type="scientific">human gut metagenome</name>
    <dbReference type="NCBI Taxonomy" id="408170"/>
    <lineage>
        <taxon>unclassified sequences</taxon>
        <taxon>metagenomes</taxon>
        <taxon>organismal metagenomes</taxon>
    </lineage>
</organism>
<dbReference type="AlphaFoldDB" id="W1YUA5"/>
<name>W1YUA5_9ZZZZ</name>
<comment type="caution">
    <text evidence="2">The sequence shown here is derived from an EMBL/GenBank/DDBJ whole genome shotgun (WGS) entry which is preliminary data.</text>
</comment>
<accession>W1YUA5</accession>
<dbReference type="EMBL" id="AZMM01000692">
    <property type="protein sequence ID" value="ETJ45310.1"/>
    <property type="molecule type" value="Genomic_DNA"/>
</dbReference>
<gene>
    <name evidence="2" type="ORF">Q604_UNBC00692G0001</name>
</gene>
<evidence type="ECO:0000313" key="2">
    <source>
        <dbReference type="EMBL" id="ETJ45310.1"/>
    </source>
</evidence>
<feature type="non-terminal residue" evidence="2">
    <location>
        <position position="1"/>
    </location>
</feature>
<evidence type="ECO:0000256" key="1">
    <source>
        <dbReference type="SAM" id="MobiDB-lite"/>
    </source>
</evidence>
<sequence>ENLAYDDHEFDADDADDVSDDDEGTPVFVVWLGS</sequence>
<proteinExistence type="predicted"/>
<feature type="region of interest" description="Disordered" evidence="1">
    <location>
        <begin position="1"/>
        <end position="25"/>
    </location>
</feature>
<feature type="compositionally biased region" description="Acidic residues" evidence="1">
    <location>
        <begin position="8"/>
        <end position="24"/>
    </location>
</feature>